<evidence type="ECO:0000313" key="7">
    <source>
        <dbReference type="EMBL" id="MBK9298138.1"/>
    </source>
</evidence>
<protein>
    <submittedName>
        <fullName evidence="7">NUDIX domain-containing protein</fullName>
    </submittedName>
</protein>
<dbReference type="Gene3D" id="3.90.79.10">
    <property type="entry name" value="Nucleoside Triphosphate Pyrophosphohydrolase"/>
    <property type="match status" value="1"/>
</dbReference>
<dbReference type="InterPro" id="IPR020084">
    <property type="entry name" value="NUDIX_hydrolase_CS"/>
</dbReference>
<dbReference type="PRINTS" id="PR00502">
    <property type="entry name" value="NUDIXFAMILY"/>
</dbReference>
<dbReference type="Proteomes" id="UP000727993">
    <property type="component" value="Unassembled WGS sequence"/>
</dbReference>
<dbReference type="GO" id="GO:0016787">
    <property type="term" value="F:hydrolase activity"/>
    <property type="evidence" value="ECO:0007669"/>
    <property type="project" value="UniProtKB-KW"/>
</dbReference>
<dbReference type="PANTHER" id="PTHR43046:SF12">
    <property type="entry name" value="GDP-MANNOSE MANNOSYL HYDROLASE"/>
    <property type="match status" value="1"/>
</dbReference>
<accession>A0A936TE94</accession>
<gene>
    <name evidence="7" type="ORF">IPN02_15145</name>
</gene>
<dbReference type="PANTHER" id="PTHR43046">
    <property type="entry name" value="GDP-MANNOSE MANNOSYL HYDROLASE"/>
    <property type="match status" value="1"/>
</dbReference>
<keyword evidence="3 5" id="KW-0378">Hydrolase</keyword>
<comment type="caution">
    <text evidence="7">The sequence shown here is derived from an EMBL/GenBank/DDBJ whole genome shotgun (WGS) entry which is preliminary data.</text>
</comment>
<comment type="similarity">
    <text evidence="2 5">Belongs to the Nudix hydrolase family.</text>
</comment>
<organism evidence="7 8">
    <name type="scientific">Candidatus Neomicrothrix subdominans</name>
    <dbReference type="NCBI Taxonomy" id="2954438"/>
    <lineage>
        <taxon>Bacteria</taxon>
        <taxon>Bacillati</taxon>
        <taxon>Actinomycetota</taxon>
        <taxon>Acidimicrobiia</taxon>
        <taxon>Acidimicrobiales</taxon>
        <taxon>Microthrixaceae</taxon>
        <taxon>Candidatus Neomicrothrix</taxon>
    </lineage>
</organism>
<dbReference type="PROSITE" id="PS51462">
    <property type="entry name" value="NUDIX"/>
    <property type="match status" value="1"/>
</dbReference>
<evidence type="ECO:0000259" key="6">
    <source>
        <dbReference type="PROSITE" id="PS51462"/>
    </source>
</evidence>
<reference evidence="7 8" key="1">
    <citation type="submission" date="2020-10" db="EMBL/GenBank/DDBJ databases">
        <title>Connecting structure to function with the recovery of over 1000 high-quality activated sludge metagenome-assembled genomes encoding full-length rRNA genes using long-read sequencing.</title>
        <authorList>
            <person name="Singleton C.M."/>
            <person name="Petriglieri F."/>
            <person name="Kristensen J.M."/>
            <person name="Kirkegaard R.H."/>
            <person name="Michaelsen T.Y."/>
            <person name="Andersen M.H."/>
            <person name="Karst S.M."/>
            <person name="Dueholm M.S."/>
            <person name="Nielsen P.H."/>
            <person name="Albertsen M."/>
        </authorList>
    </citation>
    <scope>NUCLEOTIDE SEQUENCE [LARGE SCALE GENOMIC DNA]</scope>
    <source>
        <strain evidence="7">Lyne_18-Q3-R50-59_MAXAC.006</strain>
    </source>
</reference>
<dbReference type="InterPro" id="IPR000086">
    <property type="entry name" value="NUDIX_hydrolase_dom"/>
</dbReference>
<evidence type="ECO:0000256" key="1">
    <source>
        <dbReference type="ARBA" id="ARBA00001946"/>
    </source>
</evidence>
<evidence type="ECO:0000256" key="3">
    <source>
        <dbReference type="ARBA" id="ARBA00022801"/>
    </source>
</evidence>
<dbReference type="InterPro" id="IPR015797">
    <property type="entry name" value="NUDIX_hydrolase-like_dom_sf"/>
</dbReference>
<dbReference type="AlphaFoldDB" id="A0A936TE94"/>
<evidence type="ECO:0000256" key="4">
    <source>
        <dbReference type="ARBA" id="ARBA00022842"/>
    </source>
</evidence>
<dbReference type="PROSITE" id="PS00893">
    <property type="entry name" value="NUDIX_BOX"/>
    <property type="match status" value="1"/>
</dbReference>
<comment type="cofactor">
    <cofactor evidence="1">
        <name>Mg(2+)</name>
        <dbReference type="ChEBI" id="CHEBI:18420"/>
    </cofactor>
</comment>
<keyword evidence="4" id="KW-0460">Magnesium</keyword>
<proteinExistence type="inferred from homology"/>
<dbReference type="Pfam" id="PF00293">
    <property type="entry name" value="NUDIX"/>
    <property type="match status" value="1"/>
</dbReference>
<evidence type="ECO:0000313" key="8">
    <source>
        <dbReference type="Proteomes" id="UP000727993"/>
    </source>
</evidence>
<feature type="domain" description="Nudix hydrolase" evidence="6">
    <location>
        <begin position="5"/>
        <end position="148"/>
    </location>
</feature>
<dbReference type="InterPro" id="IPR020476">
    <property type="entry name" value="Nudix_hydrolase"/>
</dbReference>
<sequence length="171" mass="18761">MRPTLRRQAARVVALDGDDRVLLIKAHDPARPEAGSWWELPGGGIEPGEASTHACLRELHEEGGITTADIGPVIWTQHVTFDFAGWHFDQNEVIHLARVPSGSEGLGEQRLEAFEAMAFEDRRWWSAEELRSEGVATLPPRLAELLVPIVDGHLPDPPLDIGAEAGGADRR</sequence>
<dbReference type="EMBL" id="JADJZA010000008">
    <property type="protein sequence ID" value="MBK9298138.1"/>
    <property type="molecule type" value="Genomic_DNA"/>
</dbReference>
<evidence type="ECO:0000256" key="2">
    <source>
        <dbReference type="ARBA" id="ARBA00005582"/>
    </source>
</evidence>
<name>A0A936TE94_9ACTN</name>
<dbReference type="SUPFAM" id="SSF55811">
    <property type="entry name" value="Nudix"/>
    <property type="match status" value="1"/>
</dbReference>
<evidence type="ECO:0000256" key="5">
    <source>
        <dbReference type="RuleBase" id="RU003476"/>
    </source>
</evidence>